<dbReference type="PANTHER" id="PTHR30346:SF28">
    <property type="entry name" value="HTH-TYPE TRANSCRIPTIONAL REGULATOR CYNR"/>
    <property type="match status" value="1"/>
</dbReference>
<dbReference type="GO" id="GO:0003677">
    <property type="term" value="F:DNA binding"/>
    <property type="evidence" value="ECO:0007669"/>
    <property type="project" value="UniProtKB-KW"/>
</dbReference>
<dbReference type="Gene3D" id="1.10.10.10">
    <property type="entry name" value="Winged helix-like DNA-binding domain superfamily/Winged helix DNA-binding domain"/>
    <property type="match status" value="1"/>
</dbReference>
<dbReference type="GO" id="GO:0032993">
    <property type="term" value="C:protein-DNA complex"/>
    <property type="evidence" value="ECO:0007669"/>
    <property type="project" value="TreeGrafter"/>
</dbReference>
<comment type="caution">
    <text evidence="6">The sequence shown here is derived from an EMBL/GenBank/DDBJ whole genome shotgun (WGS) entry which is preliminary data.</text>
</comment>
<dbReference type="PROSITE" id="PS50931">
    <property type="entry name" value="HTH_LYSR"/>
    <property type="match status" value="1"/>
</dbReference>
<dbReference type="InterPro" id="IPR036390">
    <property type="entry name" value="WH_DNA-bd_sf"/>
</dbReference>
<dbReference type="Pfam" id="PF03466">
    <property type="entry name" value="LysR_substrate"/>
    <property type="match status" value="1"/>
</dbReference>
<accession>A0A9D2MEU9</accession>
<dbReference type="EMBL" id="DWXX01000070">
    <property type="protein sequence ID" value="HJB58793.1"/>
    <property type="molecule type" value="Genomic_DNA"/>
</dbReference>
<feature type="domain" description="HTH lysR-type" evidence="5">
    <location>
        <begin position="1"/>
        <end position="58"/>
    </location>
</feature>
<dbReference type="Gene3D" id="3.40.190.10">
    <property type="entry name" value="Periplasmic binding protein-like II"/>
    <property type="match status" value="2"/>
</dbReference>
<name>A0A9D2MEU9_9FIRM</name>
<dbReference type="Proteomes" id="UP000824211">
    <property type="component" value="Unassembled WGS sequence"/>
</dbReference>
<dbReference type="PRINTS" id="PR00039">
    <property type="entry name" value="HTHLYSR"/>
</dbReference>
<organism evidence="6 7">
    <name type="scientific">Candidatus Faecalibacterium faecipullorum</name>
    <dbReference type="NCBI Taxonomy" id="2838578"/>
    <lineage>
        <taxon>Bacteria</taxon>
        <taxon>Bacillati</taxon>
        <taxon>Bacillota</taxon>
        <taxon>Clostridia</taxon>
        <taxon>Eubacteriales</taxon>
        <taxon>Oscillospiraceae</taxon>
        <taxon>Faecalibacterium</taxon>
    </lineage>
</organism>
<evidence type="ECO:0000313" key="6">
    <source>
        <dbReference type="EMBL" id="HJB58793.1"/>
    </source>
</evidence>
<dbReference type="PANTHER" id="PTHR30346">
    <property type="entry name" value="TRANSCRIPTIONAL DUAL REGULATOR HCAR-RELATED"/>
    <property type="match status" value="1"/>
</dbReference>
<keyword evidence="2" id="KW-0805">Transcription regulation</keyword>
<evidence type="ECO:0000256" key="3">
    <source>
        <dbReference type="ARBA" id="ARBA00023125"/>
    </source>
</evidence>
<sequence length="295" mass="31833">MYTAQLRCFLTAADTLNFARAAEQLHITQPAVTQQIKALEKELGVRLFHRSTHSVRLTEEGLLFVADAIQMVAVEDRAKRRFAGHSAETFETLAVGCIHAQALPLLTAPLARMRPAHPALRPVLHIVPFQHIYRLLDEGSLDAVAAFEDPAGAAFHYQELLRAPMVCVCPEGHPLAAHAAVTPEDLQTVPLVLPTPAQVPPAVRQQQEALLGERPPTGLYICDTMDAVPVLVAAGYGVSILPSLLAAPPGVAQRPLEGGAPVSFGLYYKSLKDRPLLRDFLAFAGEGSGADVKER</sequence>
<keyword evidence="3" id="KW-0238">DNA-binding</keyword>
<evidence type="ECO:0000256" key="2">
    <source>
        <dbReference type="ARBA" id="ARBA00023015"/>
    </source>
</evidence>
<evidence type="ECO:0000256" key="4">
    <source>
        <dbReference type="ARBA" id="ARBA00023163"/>
    </source>
</evidence>
<dbReference type="GO" id="GO:0003700">
    <property type="term" value="F:DNA-binding transcription factor activity"/>
    <property type="evidence" value="ECO:0007669"/>
    <property type="project" value="InterPro"/>
</dbReference>
<dbReference type="InterPro" id="IPR005119">
    <property type="entry name" value="LysR_subst-bd"/>
</dbReference>
<dbReference type="SUPFAM" id="SSF46785">
    <property type="entry name" value="Winged helix' DNA-binding domain"/>
    <property type="match status" value="1"/>
</dbReference>
<proteinExistence type="inferred from homology"/>
<evidence type="ECO:0000259" key="5">
    <source>
        <dbReference type="PROSITE" id="PS50931"/>
    </source>
</evidence>
<protein>
    <submittedName>
        <fullName evidence="6">LysR family transcriptional regulator</fullName>
    </submittedName>
</protein>
<keyword evidence="4" id="KW-0804">Transcription</keyword>
<comment type="similarity">
    <text evidence="1">Belongs to the LysR transcriptional regulatory family.</text>
</comment>
<reference evidence="6" key="1">
    <citation type="journal article" date="2021" name="PeerJ">
        <title>Extensive microbial diversity within the chicken gut microbiome revealed by metagenomics and culture.</title>
        <authorList>
            <person name="Gilroy R."/>
            <person name="Ravi A."/>
            <person name="Getino M."/>
            <person name="Pursley I."/>
            <person name="Horton D.L."/>
            <person name="Alikhan N.F."/>
            <person name="Baker D."/>
            <person name="Gharbi K."/>
            <person name="Hall N."/>
            <person name="Watson M."/>
            <person name="Adriaenssens E.M."/>
            <person name="Foster-Nyarko E."/>
            <person name="Jarju S."/>
            <person name="Secka A."/>
            <person name="Antonio M."/>
            <person name="Oren A."/>
            <person name="Chaudhuri R.R."/>
            <person name="La Ragione R."/>
            <person name="Hildebrand F."/>
            <person name="Pallen M.J."/>
        </authorList>
    </citation>
    <scope>NUCLEOTIDE SEQUENCE</scope>
    <source>
        <strain evidence="6">ChiHjej9B8-13557</strain>
    </source>
</reference>
<dbReference type="InterPro" id="IPR000847">
    <property type="entry name" value="LysR_HTH_N"/>
</dbReference>
<gene>
    <name evidence="6" type="ORF">H9771_03890</name>
</gene>
<dbReference type="CDD" id="cd05466">
    <property type="entry name" value="PBP2_LTTR_substrate"/>
    <property type="match status" value="1"/>
</dbReference>
<evidence type="ECO:0000313" key="7">
    <source>
        <dbReference type="Proteomes" id="UP000824211"/>
    </source>
</evidence>
<dbReference type="InterPro" id="IPR036388">
    <property type="entry name" value="WH-like_DNA-bd_sf"/>
</dbReference>
<dbReference type="Pfam" id="PF00126">
    <property type="entry name" value="HTH_1"/>
    <property type="match status" value="1"/>
</dbReference>
<dbReference type="SUPFAM" id="SSF53850">
    <property type="entry name" value="Periplasmic binding protein-like II"/>
    <property type="match status" value="1"/>
</dbReference>
<evidence type="ECO:0000256" key="1">
    <source>
        <dbReference type="ARBA" id="ARBA00009437"/>
    </source>
</evidence>
<dbReference type="FunFam" id="1.10.10.10:FF:000001">
    <property type="entry name" value="LysR family transcriptional regulator"/>
    <property type="match status" value="1"/>
</dbReference>
<reference evidence="6" key="2">
    <citation type="submission" date="2021-04" db="EMBL/GenBank/DDBJ databases">
        <authorList>
            <person name="Gilroy R."/>
        </authorList>
    </citation>
    <scope>NUCLEOTIDE SEQUENCE</scope>
    <source>
        <strain evidence="6">ChiHjej9B8-13557</strain>
    </source>
</reference>
<dbReference type="AlphaFoldDB" id="A0A9D2MEU9"/>